<name>A0A9C7BGS0_9VIRU</name>
<dbReference type="EMBL" id="LC738870">
    <property type="protein sequence ID" value="BDT61868.1"/>
    <property type="molecule type" value="Genomic_DNA"/>
</dbReference>
<protein>
    <submittedName>
        <fullName evidence="1">Uncharacterized protein</fullName>
    </submittedName>
</protein>
<proteinExistence type="predicted"/>
<sequence>MFKEKIRINKQSTVILFSFYSLKIHASTYLYKIILKETIIFLLTIIEDRGVHIDPIILLPFLSSFLETSWVTEIMI</sequence>
<reference evidence="1" key="1">
    <citation type="submission" date="2022-10" db="EMBL/GenBank/DDBJ databases">
        <title>Genome sequences of endogenous nimaviruses in decapod crustaceans.</title>
        <authorList>
            <person name="Kawato S."/>
            <person name="Nozaki R."/>
            <person name="Kondo H."/>
            <person name="Hirono I."/>
        </authorList>
    </citation>
    <scope>NUCLEOTIDE SEQUENCE</scope>
    <source>
        <strain evidence="1">Mikawa2016</strain>
    </source>
</reference>
<accession>A0A9C7BGS0</accession>
<organism evidence="1">
    <name type="scientific">Penaeus monodon majanivirus A</name>
    <dbReference type="NCBI Taxonomy" id="2984271"/>
    <lineage>
        <taxon>Viruses</taxon>
        <taxon>Viruses incertae sedis</taxon>
        <taxon>Naldaviricetes</taxon>
        <taxon>Nimaviridae</taxon>
    </lineage>
</organism>
<evidence type="ECO:0000313" key="1">
    <source>
        <dbReference type="EMBL" id="BDT61868.1"/>
    </source>
</evidence>